<dbReference type="STRING" id="1447883.A0A2B7WZA8"/>
<dbReference type="GO" id="GO:0048315">
    <property type="term" value="P:conidium formation"/>
    <property type="evidence" value="ECO:0007669"/>
    <property type="project" value="UniProtKB-KW"/>
</dbReference>
<feature type="compositionally biased region" description="Low complexity" evidence="8">
    <location>
        <begin position="119"/>
        <end position="135"/>
    </location>
</feature>
<feature type="region of interest" description="Disordered" evidence="8">
    <location>
        <begin position="108"/>
        <end position="135"/>
    </location>
</feature>
<accession>A0A2B7WZA8</accession>
<dbReference type="InterPro" id="IPR036770">
    <property type="entry name" value="Ankyrin_rpt-contain_sf"/>
</dbReference>
<dbReference type="Gene3D" id="1.25.40.20">
    <property type="entry name" value="Ankyrin repeat-containing domain"/>
    <property type="match status" value="1"/>
</dbReference>
<feature type="region of interest" description="Disordered" evidence="8">
    <location>
        <begin position="432"/>
        <end position="475"/>
    </location>
</feature>
<dbReference type="FunFam" id="1.25.40.20:FF:000291">
    <property type="entry name" value="APSES transcription factor, putative"/>
    <property type="match status" value="1"/>
</dbReference>
<dbReference type="PANTHER" id="PTHR43828:SF15">
    <property type="entry name" value="TRANSCRIPTION FACTOR MBP1"/>
    <property type="match status" value="1"/>
</dbReference>
<keyword evidence="4 7" id="KW-0040">ANK repeat</keyword>
<dbReference type="AlphaFoldDB" id="A0A2B7WZA8"/>
<dbReference type="InterPro" id="IPR051642">
    <property type="entry name" value="SWI6-like"/>
</dbReference>
<dbReference type="PROSITE" id="PS51299">
    <property type="entry name" value="HTH_APSES"/>
    <property type="match status" value="1"/>
</dbReference>
<evidence type="ECO:0000256" key="3">
    <source>
        <dbReference type="ARBA" id="ARBA00022969"/>
    </source>
</evidence>
<name>A0A2B7WZA8_POLH7</name>
<keyword evidence="5" id="KW-0183">Conidiation</keyword>
<dbReference type="GO" id="GO:0030907">
    <property type="term" value="C:MBF transcription complex"/>
    <property type="evidence" value="ECO:0007669"/>
    <property type="project" value="TreeGrafter"/>
</dbReference>
<evidence type="ECO:0000256" key="4">
    <source>
        <dbReference type="ARBA" id="ARBA00023043"/>
    </source>
</evidence>
<comment type="caution">
    <text evidence="10">The sequence shown here is derived from an EMBL/GenBank/DDBJ whole genome shotgun (WGS) entry which is preliminary data.</text>
</comment>
<keyword evidence="11" id="KW-1185">Reference proteome</keyword>
<evidence type="ECO:0000256" key="8">
    <source>
        <dbReference type="SAM" id="MobiDB-lite"/>
    </source>
</evidence>
<dbReference type="SUPFAM" id="SSF54616">
    <property type="entry name" value="DNA-binding domain of Mlu1-box binding protein MBP1"/>
    <property type="match status" value="1"/>
</dbReference>
<dbReference type="EMBL" id="PDNA01000227">
    <property type="protein sequence ID" value="PGH02146.1"/>
    <property type="molecule type" value="Genomic_DNA"/>
</dbReference>
<sequence>MANSTAEGKIYSATYSSVPVYEFKVGSDNVMRRRADDWINATHILKVAGLDKPARTRILEREVQKGVHEKVQGGYGKYQGTWIPLEEGRALAERNGVLPKLRIIFDYASGDKTPPPAPKHTTAASSRPKAPKAAAVNRRVLPDESSFTTINARSTAPSFSQEQFAHVNHSFNDNESVAQSIEETSSMVADDDMVPMSQHSTHSRKRKRGMNEAALSIIEQHHIIYGDQLLDYFMTVGDDPATGRMKPPEPPEPFQVDRPIDDQGNTALHWACSMGDIGIVKDLLSRGANVGALSSHDETPLVRAILFTNNYEKGTMPELAHLLQDTITFRDWYGATVFNHLAATTKSKGKWKSSRYYCEVLIDKLRELLPPHEISRLLSSQDSNGDTAALAASRNGCYKLARMILEHCSPEAGDIPNKHRETANELLQTLSRRQRDHPPPPSSVTHHSVHESEHPTFHSVQENGPLSQPSHTPDSTATLLAKIGSIMEDANRKLALAYGDRKLESRTLEDITNPQGLYEHVESDRENIRKQTADLARNEEGAPPLEAQIARLNKVKHDYESLLEQTQKLALLKRFKAAACEPDPMSPPQPNPNRDLTAVYRAARDLYAVQQERRQALRDLVQQRADAGVSTKLDVHRKLVSLATGLKEDELDPMSAELADTLEFERAAEKKAGTGNGGGGAQMLLPGDENGEEDVDDGDDDERGLLDVELPGHHRRADMVASMAMSERVIPG</sequence>
<dbReference type="InterPro" id="IPR002110">
    <property type="entry name" value="Ankyrin_rpt"/>
</dbReference>
<protein>
    <recommendedName>
        <fullName evidence="1">Cell pattern formation-associated protein stuA</fullName>
    </recommendedName>
    <alternativeName>
        <fullName evidence="6">Stunted protein A</fullName>
    </alternativeName>
</protein>
<dbReference type="Pfam" id="PF00023">
    <property type="entry name" value="Ank"/>
    <property type="match status" value="1"/>
</dbReference>
<evidence type="ECO:0000256" key="1">
    <source>
        <dbReference type="ARBA" id="ARBA00019309"/>
    </source>
</evidence>
<dbReference type="SUPFAM" id="SSF48403">
    <property type="entry name" value="Ankyrin repeat"/>
    <property type="match status" value="1"/>
</dbReference>
<feature type="region of interest" description="Disordered" evidence="8">
    <location>
        <begin position="671"/>
        <end position="711"/>
    </location>
</feature>
<dbReference type="GO" id="GO:0033309">
    <property type="term" value="C:SBF transcription complex"/>
    <property type="evidence" value="ECO:0007669"/>
    <property type="project" value="TreeGrafter"/>
</dbReference>
<dbReference type="PROSITE" id="PS50297">
    <property type="entry name" value="ANK_REP_REGION"/>
    <property type="match status" value="1"/>
</dbReference>
<keyword evidence="2" id="KW-0677">Repeat</keyword>
<feature type="domain" description="HTH APSES-type" evidence="9">
    <location>
        <begin position="10"/>
        <end position="116"/>
    </location>
</feature>
<evidence type="ECO:0000313" key="10">
    <source>
        <dbReference type="EMBL" id="PGH02146.1"/>
    </source>
</evidence>
<evidence type="ECO:0000313" key="11">
    <source>
        <dbReference type="Proteomes" id="UP000224634"/>
    </source>
</evidence>
<evidence type="ECO:0000256" key="7">
    <source>
        <dbReference type="PROSITE-ProRule" id="PRU00023"/>
    </source>
</evidence>
<feature type="repeat" description="ANK" evidence="7">
    <location>
        <begin position="263"/>
        <end position="295"/>
    </location>
</feature>
<feature type="compositionally biased region" description="Acidic residues" evidence="8">
    <location>
        <begin position="689"/>
        <end position="702"/>
    </location>
</feature>
<dbReference type="GO" id="GO:0001228">
    <property type="term" value="F:DNA-binding transcription activator activity, RNA polymerase II-specific"/>
    <property type="evidence" value="ECO:0007669"/>
    <property type="project" value="UniProtKB-ARBA"/>
</dbReference>
<evidence type="ECO:0000256" key="6">
    <source>
        <dbReference type="ARBA" id="ARBA00031907"/>
    </source>
</evidence>
<organism evidence="10 11">
    <name type="scientific">Polytolypa hystricis (strain UAMH7299)</name>
    <dbReference type="NCBI Taxonomy" id="1447883"/>
    <lineage>
        <taxon>Eukaryota</taxon>
        <taxon>Fungi</taxon>
        <taxon>Dikarya</taxon>
        <taxon>Ascomycota</taxon>
        <taxon>Pezizomycotina</taxon>
        <taxon>Eurotiomycetes</taxon>
        <taxon>Eurotiomycetidae</taxon>
        <taxon>Onygenales</taxon>
        <taxon>Onygenales incertae sedis</taxon>
        <taxon>Polytolypa</taxon>
    </lineage>
</organism>
<proteinExistence type="predicted"/>
<keyword evidence="3" id="KW-0749">Sporulation</keyword>
<dbReference type="Proteomes" id="UP000224634">
    <property type="component" value="Unassembled WGS sequence"/>
</dbReference>
<dbReference type="Pfam" id="PF04383">
    <property type="entry name" value="KilA-N"/>
    <property type="match status" value="1"/>
</dbReference>
<dbReference type="OrthoDB" id="6718656at2759"/>
<evidence type="ECO:0000256" key="2">
    <source>
        <dbReference type="ARBA" id="ARBA00022737"/>
    </source>
</evidence>
<reference evidence="10 11" key="1">
    <citation type="submission" date="2017-10" db="EMBL/GenBank/DDBJ databases">
        <title>Comparative genomics in systemic dimorphic fungi from Ajellomycetaceae.</title>
        <authorList>
            <person name="Munoz J.F."/>
            <person name="Mcewen J.G."/>
            <person name="Clay O.K."/>
            <person name="Cuomo C.A."/>
        </authorList>
    </citation>
    <scope>NUCLEOTIDE SEQUENCE [LARGE SCALE GENOMIC DNA]</scope>
    <source>
        <strain evidence="10 11">UAMH7299</strain>
    </source>
</reference>
<dbReference type="InterPro" id="IPR036887">
    <property type="entry name" value="HTH_APSES_sf"/>
</dbReference>
<dbReference type="GO" id="GO:0030435">
    <property type="term" value="P:sporulation resulting in formation of a cellular spore"/>
    <property type="evidence" value="ECO:0007669"/>
    <property type="project" value="UniProtKB-KW"/>
</dbReference>
<dbReference type="SMART" id="SM01252">
    <property type="entry name" value="KilA-N"/>
    <property type="match status" value="1"/>
</dbReference>
<dbReference type="InterPro" id="IPR018004">
    <property type="entry name" value="KilA/APSES_HTH"/>
</dbReference>
<dbReference type="FunFam" id="3.10.260.10:FF:000001">
    <property type="entry name" value="APSES transcription factor (MbpA)"/>
    <property type="match status" value="1"/>
</dbReference>
<feature type="compositionally biased region" description="Polar residues" evidence="8">
    <location>
        <begin position="458"/>
        <end position="475"/>
    </location>
</feature>
<dbReference type="Gene3D" id="3.10.260.10">
    <property type="entry name" value="Transcription regulator HTH, APSES-type DNA-binding domain"/>
    <property type="match status" value="1"/>
</dbReference>
<dbReference type="GO" id="GO:0003677">
    <property type="term" value="F:DNA binding"/>
    <property type="evidence" value="ECO:0007669"/>
    <property type="project" value="InterPro"/>
</dbReference>
<dbReference type="InterPro" id="IPR003163">
    <property type="entry name" value="Tscrpt_reg_HTH_APSES-type"/>
</dbReference>
<evidence type="ECO:0000259" key="9">
    <source>
        <dbReference type="PROSITE" id="PS51299"/>
    </source>
</evidence>
<dbReference type="SMART" id="SM00248">
    <property type="entry name" value="ANK"/>
    <property type="match status" value="2"/>
</dbReference>
<dbReference type="PROSITE" id="PS50088">
    <property type="entry name" value="ANK_REPEAT"/>
    <property type="match status" value="1"/>
</dbReference>
<evidence type="ECO:0000256" key="5">
    <source>
        <dbReference type="ARBA" id="ARBA00023321"/>
    </source>
</evidence>
<gene>
    <name evidence="10" type="ORF">AJ80_08908</name>
</gene>
<dbReference type="PANTHER" id="PTHR43828">
    <property type="entry name" value="ASPARAGINASE"/>
    <property type="match status" value="1"/>
</dbReference>